<organism evidence="3 4">
    <name type="scientific">Exilibacterium tricleocarpae</name>
    <dbReference type="NCBI Taxonomy" id="2591008"/>
    <lineage>
        <taxon>Bacteria</taxon>
        <taxon>Pseudomonadati</taxon>
        <taxon>Pseudomonadota</taxon>
        <taxon>Gammaproteobacteria</taxon>
        <taxon>Cellvibrionales</taxon>
        <taxon>Cellvibrionaceae</taxon>
        <taxon>Exilibacterium</taxon>
    </lineage>
</organism>
<accession>A0A545U8E6</accession>
<evidence type="ECO:0000313" key="3">
    <source>
        <dbReference type="EMBL" id="TQV85729.1"/>
    </source>
</evidence>
<feature type="chain" id="PRO_5021763143" evidence="2">
    <location>
        <begin position="25"/>
        <end position="149"/>
    </location>
</feature>
<sequence length="149" mass="15979">MTINNSLMSGISFLLLIAAVAATAQTNTGEQAVEQATQLESEAATPTAAEADATPVTQEESAAAEVTGDTDPRTISYTCVLQDLQRRVEVDYLDPVTNTPCEVSYYKDVETPGVKQTLWSASSAEGYCEQQAATFVEKLQGWGWSCNSQ</sequence>
<feature type="region of interest" description="Disordered" evidence="1">
    <location>
        <begin position="38"/>
        <end position="68"/>
    </location>
</feature>
<feature type="signal peptide" evidence="2">
    <location>
        <begin position="1"/>
        <end position="24"/>
    </location>
</feature>
<keyword evidence="2" id="KW-0732">Signal</keyword>
<dbReference type="Proteomes" id="UP000319732">
    <property type="component" value="Unassembled WGS sequence"/>
</dbReference>
<dbReference type="EMBL" id="VHSG01000003">
    <property type="protein sequence ID" value="TQV85729.1"/>
    <property type="molecule type" value="Genomic_DNA"/>
</dbReference>
<reference evidence="3 4" key="1">
    <citation type="submission" date="2019-06" db="EMBL/GenBank/DDBJ databases">
        <title>Whole genome sequence for Cellvibrionaceae sp. R142.</title>
        <authorList>
            <person name="Wang G."/>
        </authorList>
    </citation>
    <scope>NUCLEOTIDE SEQUENCE [LARGE SCALE GENOMIC DNA]</scope>
    <source>
        <strain evidence="3 4">R142</strain>
    </source>
</reference>
<dbReference type="RefSeq" id="WP_142902580.1">
    <property type="nucleotide sequence ID" value="NZ_ML660087.1"/>
</dbReference>
<evidence type="ECO:0000313" key="4">
    <source>
        <dbReference type="Proteomes" id="UP000319732"/>
    </source>
</evidence>
<gene>
    <name evidence="3" type="ORF">FKG94_02480</name>
</gene>
<dbReference type="AlphaFoldDB" id="A0A545U8E6"/>
<evidence type="ECO:0000256" key="1">
    <source>
        <dbReference type="SAM" id="MobiDB-lite"/>
    </source>
</evidence>
<feature type="compositionally biased region" description="Low complexity" evidence="1">
    <location>
        <begin position="42"/>
        <end position="55"/>
    </location>
</feature>
<evidence type="ECO:0000256" key="2">
    <source>
        <dbReference type="SAM" id="SignalP"/>
    </source>
</evidence>
<proteinExistence type="predicted"/>
<dbReference type="OrthoDB" id="5771152at2"/>
<comment type="caution">
    <text evidence="3">The sequence shown here is derived from an EMBL/GenBank/DDBJ whole genome shotgun (WGS) entry which is preliminary data.</text>
</comment>
<name>A0A545U8E6_9GAMM</name>
<keyword evidence="4" id="KW-1185">Reference proteome</keyword>
<protein>
    <submittedName>
        <fullName evidence="3">Uncharacterized protein</fullName>
    </submittedName>
</protein>